<dbReference type="AlphaFoldDB" id="A0A4W5PJI0"/>
<dbReference type="STRING" id="62062.ENSHHUP00000064756"/>
<evidence type="ECO:0000256" key="1">
    <source>
        <dbReference type="ARBA" id="ARBA00005254"/>
    </source>
</evidence>
<protein>
    <submittedName>
        <fullName evidence="2">Uncharacterized protein</fullName>
    </submittedName>
</protein>
<keyword evidence="3" id="KW-1185">Reference proteome</keyword>
<accession>A0A4W5PJI0</accession>
<reference evidence="2" key="2">
    <citation type="submission" date="2025-08" db="UniProtKB">
        <authorList>
            <consortium name="Ensembl"/>
        </authorList>
    </citation>
    <scope>IDENTIFICATION</scope>
</reference>
<proteinExistence type="inferred from homology"/>
<evidence type="ECO:0000313" key="2">
    <source>
        <dbReference type="Ensembl" id="ENSHHUP00000064756.1"/>
    </source>
</evidence>
<dbReference type="PANTHER" id="PTHR43802">
    <property type="entry name" value="ENOYL-COA HYDRATASE"/>
    <property type="match status" value="1"/>
</dbReference>
<reference evidence="3" key="1">
    <citation type="submission" date="2018-06" db="EMBL/GenBank/DDBJ databases">
        <title>Genome assembly of Danube salmon.</title>
        <authorList>
            <person name="Macqueen D.J."/>
            <person name="Gundappa M.K."/>
        </authorList>
    </citation>
    <scope>NUCLEOTIDE SEQUENCE [LARGE SCALE GENOMIC DNA]</scope>
</reference>
<name>A0A4W5PJI0_9TELE</name>
<dbReference type="InterPro" id="IPR029045">
    <property type="entry name" value="ClpP/crotonase-like_dom_sf"/>
</dbReference>
<reference evidence="2" key="3">
    <citation type="submission" date="2025-09" db="UniProtKB">
        <authorList>
            <consortium name="Ensembl"/>
        </authorList>
    </citation>
    <scope>IDENTIFICATION</scope>
</reference>
<dbReference type="GeneTree" id="ENSGT00940000165685"/>
<sequence length="76" mass="8054">MMSFMYDSLVSSGVPMIDGGTVRLPRLIGLSQALDLILTGRPIGSQEALAFGLANRVVLGGQALVEQISSFPQQCM</sequence>
<dbReference type="PANTHER" id="PTHR43802:SF1">
    <property type="entry name" value="IP11341P-RELATED"/>
    <property type="match status" value="1"/>
</dbReference>
<organism evidence="2 3">
    <name type="scientific">Hucho hucho</name>
    <name type="common">huchen</name>
    <dbReference type="NCBI Taxonomy" id="62062"/>
    <lineage>
        <taxon>Eukaryota</taxon>
        <taxon>Metazoa</taxon>
        <taxon>Chordata</taxon>
        <taxon>Craniata</taxon>
        <taxon>Vertebrata</taxon>
        <taxon>Euteleostomi</taxon>
        <taxon>Actinopterygii</taxon>
        <taxon>Neopterygii</taxon>
        <taxon>Teleostei</taxon>
        <taxon>Protacanthopterygii</taxon>
        <taxon>Salmoniformes</taxon>
        <taxon>Salmonidae</taxon>
        <taxon>Salmoninae</taxon>
        <taxon>Hucho</taxon>
    </lineage>
</organism>
<evidence type="ECO:0000313" key="3">
    <source>
        <dbReference type="Proteomes" id="UP000314982"/>
    </source>
</evidence>
<dbReference type="Ensembl" id="ENSHHUT00000066957.1">
    <property type="protein sequence ID" value="ENSHHUP00000064756.1"/>
    <property type="gene ID" value="ENSHHUG00000038259.1"/>
</dbReference>
<dbReference type="Gene3D" id="3.90.226.10">
    <property type="entry name" value="2-enoyl-CoA Hydratase, Chain A, domain 1"/>
    <property type="match status" value="1"/>
</dbReference>
<dbReference type="Proteomes" id="UP000314982">
    <property type="component" value="Unassembled WGS sequence"/>
</dbReference>
<comment type="similarity">
    <text evidence="1">Belongs to the enoyl-CoA hydratase/isomerase family.</text>
</comment>
<dbReference type="SUPFAM" id="SSF52096">
    <property type="entry name" value="ClpP/crotonase"/>
    <property type="match status" value="1"/>
</dbReference>